<dbReference type="AlphaFoldDB" id="A0A4D7DRM3"/>
<keyword evidence="5" id="KW-1185">Reference proteome</keyword>
<name>A0A4D7DRM3_9HYPH</name>
<evidence type="ECO:0000259" key="1">
    <source>
        <dbReference type="Pfam" id="PF05050"/>
    </source>
</evidence>
<accession>A0A4D7DRM3</accession>
<evidence type="ECO:0000313" key="3">
    <source>
        <dbReference type="EMBL" id="QYA08985.1"/>
    </source>
</evidence>
<dbReference type="PANTHER" id="PTHR34203:SF15">
    <property type="entry name" value="SLL1173 PROTEIN"/>
    <property type="match status" value="1"/>
</dbReference>
<dbReference type="EMBL" id="CP039692">
    <property type="protein sequence ID" value="QCI99441.1"/>
    <property type="molecule type" value="Genomic_DNA"/>
</dbReference>
<dbReference type="EMBL" id="CP072168">
    <property type="protein sequence ID" value="QYA08985.1"/>
    <property type="molecule type" value="Genomic_DNA"/>
</dbReference>
<dbReference type="NCBIfam" id="TIGR01444">
    <property type="entry name" value="fkbM_fam"/>
    <property type="match status" value="1"/>
</dbReference>
<dbReference type="GO" id="GO:0032259">
    <property type="term" value="P:methylation"/>
    <property type="evidence" value="ECO:0007669"/>
    <property type="project" value="UniProtKB-KW"/>
</dbReference>
<dbReference type="Gene3D" id="3.40.50.150">
    <property type="entry name" value="Vaccinia Virus protein VP39"/>
    <property type="match status" value="1"/>
</dbReference>
<dbReference type="KEGG" id="alf:CFBP5473_15655"/>
<dbReference type="GO" id="GO:0008168">
    <property type="term" value="F:methyltransferase activity"/>
    <property type="evidence" value="ECO:0007669"/>
    <property type="project" value="UniProtKB-KW"/>
</dbReference>
<dbReference type="Proteomes" id="UP000826513">
    <property type="component" value="Chromosome 2"/>
</dbReference>
<sequence length="251" mass="27550">MTVANNLSSSLGLARSLVVYYGQPWRRYALKRFYRSLISPGELAFDIGAHVGSRSRTLLDIGAKVVAIEPQPIFADFVEKRLGAELEGFERVAVGRSQGTVDLLISSRHPTVTSVSSSFVDAVKQNAGFAHVDWDRTVSVPMVTLDDLIQKYGMPVFCKIDVEGAEAEVLAGLTRPINLVAFEYIPAMPSVASDAMEKLLSLADYRFNRVEGETHRFTSDQWRTGSEMLAELQSMSAEAPSGDVYARVEPA</sequence>
<dbReference type="Pfam" id="PF05050">
    <property type="entry name" value="Methyltransf_21"/>
    <property type="match status" value="1"/>
</dbReference>
<keyword evidence="2" id="KW-0489">Methyltransferase</keyword>
<proteinExistence type="predicted"/>
<dbReference type="SUPFAM" id="SSF53335">
    <property type="entry name" value="S-adenosyl-L-methionine-dependent methyltransferases"/>
    <property type="match status" value="1"/>
</dbReference>
<keyword evidence="2" id="KW-0808">Transferase</keyword>
<dbReference type="STRING" id="1367849.GCA_000518585_03480"/>
<protein>
    <submittedName>
        <fullName evidence="2">FkbM family methyltransferase</fullName>
    </submittedName>
</protein>
<evidence type="ECO:0000313" key="2">
    <source>
        <dbReference type="EMBL" id="QCI99441.1"/>
    </source>
</evidence>
<dbReference type="InterPro" id="IPR006342">
    <property type="entry name" value="FkbM_mtfrase"/>
</dbReference>
<dbReference type="OrthoDB" id="9814604at2"/>
<reference evidence="2 4" key="1">
    <citation type="submission" date="2019-04" db="EMBL/GenBank/DDBJ databases">
        <title>Complete genome sequence of Agrobacterium larrymoorei CFBP5473.</title>
        <authorList>
            <person name="Haryono M."/>
            <person name="Chou L."/>
            <person name="Lin Y.-C."/>
            <person name="Lai E.-M."/>
            <person name="Kuo C.-H."/>
        </authorList>
    </citation>
    <scope>NUCLEOTIDE SEQUENCE [LARGE SCALE GENOMIC DNA]</scope>
    <source>
        <strain evidence="2 4">CFBP5473</strain>
    </source>
</reference>
<reference evidence="3 5" key="2">
    <citation type="submission" date="2021-03" db="EMBL/GenBank/DDBJ databases">
        <title>Rapid diversification of plasmids in a genus of pathogenic and nitrogen fixing bacteria.</title>
        <authorList>
            <person name="Weisberg A.J."/>
            <person name="Miller M."/>
            <person name="Ream W."/>
            <person name="Grunwald N.J."/>
            <person name="Chang J.H."/>
        </authorList>
    </citation>
    <scope>NUCLEOTIDE SEQUENCE [LARGE SCALE GENOMIC DNA]</scope>
    <source>
        <strain evidence="3 5">AF3.44</strain>
    </source>
</reference>
<dbReference type="InterPro" id="IPR029063">
    <property type="entry name" value="SAM-dependent_MTases_sf"/>
</dbReference>
<dbReference type="Proteomes" id="UP000298545">
    <property type="component" value="Chromosome linear"/>
</dbReference>
<evidence type="ECO:0000313" key="4">
    <source>
        <dbReference type="Proteomes" id="UP000298545"/>
    </source>
</evidence>
<gene>
    <name evidence="2" type="ORF">CFBP5473_15655</name>
    <name evidence="3" type="ORF">J5285_16395</name>
</gene>
<organism evidence="2 4">
    <name type="scientific">Agrobacterium larrymoorei</name>
    <dbReference type="NCBI Taxonomy" id="160699"/>
    <lineage>
        <taxon>Bacteria</taxon>
        <taxon>Pseudomonadati</taxon>
        <taxon>Pseudomonadota</taxon>
        <taxon>Alphaproteobacteria</taxon>
        <taxon>Hyphomicrobiales</taxon>
        <taxon>Rhizobiaceae</taxon>
        <taxon>Rhizobium/Agrobacterium group</taxon>
        <taxon>Agrobacterium</taxon>
    </lineage>
</organism>
<feature type="domain" description="Methyltransferase FkbM" evidence="1">
    <location>
        <begin position="46"/>
        <end position="207"/>
    </location>
</feature>
<evidence type="ECO:0000313" key="5">
    <source>
        <dbReference type="Proteomes" id="UP000826513"/>
    </source>
</evidence>
<dbReference type="PANTHER" id="PTHR34203">
    <property type="entry name" value="METHYLTRANSFERASE, FKBM FAMILY PROTEIN"/>
    <property type="match status" value="1"/>
</dbReference>
<dbReference type="InterPro" id="IPR052514">
    <property type="entry name" value="SAM-dependent_MTase"/>
</dbReference>
<dbReference type="RefSeq" id="WP_027676083.1">
    <property type="nucleotide sequence ID" value="NZ_CP039692.1"/>
</dbReference>